<geneLocation type="plasmid" evidence="1 2">
    <name>pYSPA8-1</name>
</geneLocation>
<keyword evidence="2" id="KW-1185">Reference proteome</keyword>
<dbReference type="AlphaFoldDB" id="A0AA86IVM3"/>
<evidence type="ECO:0000313" key="1">
    <source>
        <dbReference type="EMBL" id="BDT39540.1"/>
    </source>
</evidence>
<proteinExistence type="predicted"/>
<organism evidence="1 2">
    <name type="scientific">Streptomyces yaizuensis</name>
    <dbReference type="NCBI Taxonomy" id="2989713"/>
    <lineage>
        <taxon>Bacteria</taxon>
        <taxon>Bacillati</taxon>
        <taxon>Actinomycetota</taxon>
        <taxon>Actinomycetes</taxon>
        <taxon>Kitasatosporales</taxon>
        <taxon>Streptomycetaceae</taxon>
        <taxon>Streptomyces</taxon>
    </lineage>
</organism>
<dbReference type="Proteomes" id="UP001291653">
    <property type="component" value="Plasmid pYSPA8-1"/>
</dbReference>
<protein>
    <submittedName>
        <fullName evidence="1">Uncharacterized protein</fullName>
    </submittedName>
</protein>
<reference evidence="1 2" key="1">
    <citation type="submission" date="2022-10" db="EMBL/GenBank/DDBJ databases">
        <title>Draft genome sequence of Streptomyces sp. YSPA8.</title>
        <authorList>
            <person name="Moriuchi R."/>
            <person name="Dohra H."/>
            <person name="Yamamura H."/>
            <person name="Kodani S."/>
        </authorList>
    </citation>
    <scope>NUCLEOTIDE SEQUENCE [LARGE SCALE GENOMIC DNA]</scope>
    <source>
        <strain evidence="1 2">YSPA8</strain>
        <plasmid evidence="1 2">pYSPA8-1</plasmid>
    </source>
</reference>
<evidence type="ECO:0000313" key="2">
    <source>
        <dbReference type="Proteomes" id="UP001291653"/>
    </source>
</evidence>
<name>A0AA86IVM3_9ACTN</name>
<accession>A0AA86IVM3</accession>
<dbReference type="RefSeq" id="WP_323451899.1">
    <property type="nucleotide sequence ID" value="NZ_LC735414.1"/>
</dbReference>
<keyword evidence="1" id="KW-0614">Plasmid</keyword>
<sequence length="163" mass="17597">MASEAQEPTPAELRALMADADTVRARIQDVHERLRGTEDIRHIAHRLEDATEALRRAHDVLDTVAGDLARARTARDPRLCTVPWGVCPDHGPTLRSSGNRTWCTAAGCTRSWDYDRMDTACAEPVTATVSHTSGTSFLACKAHAADAEQRLDGATITALPPAG</sequence>
<dbReference type="EMBL" id="LC735414">
    <property type="protein sequence ID" value="BDT39540.1"/>
    <property type="molecule type" value="Genomic_DNA"/>
</dbReference>
<gene>
    <name evidence="1" type="ORF">SYYSPA8_37110</name>
</gene>